<evidence type="ECO:0000313" key="3">
    <source>
        <dbReference type="Proteomes" id="UP001341840"/>
    </source>
</evidence>
<accession>A0ABU6UM46</accession>
<reference evidence="2 3" key="1">
    <citation type="journal article" date="2023" name="Plants (Basel)">
        <title>Bridging the Gap: Combining Genomics and Transcriptomics Approaches to Understand Stylosanthes scabra, an Orphan Legume from the Brazilian Caatinga.</title>
        <authorList>
            <person name="Ferreira-Neto J.R.C."/>
            <person name="da Silva M.D."/>
            <person name="Binneck E."/>
            <person name="de Melo N.F."/>
            <person name="da Silva R.H."/>
            <person name="de Melo A.L.T.M."/>
            <person name="Pandolfi V."/>
            <person name="Bustamante F.O."/>
            <person name="Brasileiro-Vidal A.C."/>
            <person name="Benko-Iseppon A.M."/>
        </authorList>
    </citation>
    <scope>NUCLEOTIDE SEQUENCE [LARGE SCALE GENOMIC DNA]</scope>
    <source>
        <tissue evidence="2">Leaves</tissue>
    </source>
</reference>
<gene>
    <name evidence="2" type="ORF">PIB30_062673</name>
</gene>
<keyword evidence="3" id="KW-1185">Reference proteome</keyword>
<evidence type="ECO:0000256" key="1">
    <source>
        <dbReference type="SAM" id="MobiDB-lite"/>
    </source>
</evidence>
<evidence type="ECO:0000313" key="2">
    <source>
        <dbReference type="EMBL" id="MED6161635.1"/>
    </source>
</evidence>
<dbReference type="EMBL" id="JASCZI010121414">
    <property type="protein sequence ID" value="MED6161635.1"/>
    <property type="molecule type" value="Genomic_DNA"/>
</dbReference>
<proteinExistence type="predicted"/>
<feature type="region of interest" description="Disordered" evidence="1">
    <location>
        <begin position="120"/>
        <end position="152"/>
    </location>
</feature>
<dbReference type="Proteomes" id="UP001341840">
    <property type="component" value="Unassembled WGS sequence"/>
</dbReference>
<feature type="compositionally biased region" description="Polar residues" evidence="1">
    <location>
        <begin position="43"/>
        <end position="53"/>
    </location>
</feature>
<organism evidence="2 3">
    <name type="scientific">Stylosanthes scabra</name>
    <dbReference type="NCBI Taxonomy" id="79078"/>
    <lineage>
        <taxon>Eukaryota</taxon>
        <taxon>Viridiplantae</taxon>
        <taxon>Streptophyta</taxon>
        <taxon>Embryophyta</taxon>
        <taxon>Tracheophyta</taxon>
        <taxon>Spermatophyta</taxon>
        <taxon>Magnoliopsida</taxon>
        <taxon>eudicotyledons</taxon>
        <taxon>Gunneridae</taxon>
        <taxon>Pentapetalae</taxon>
        <taxon>rosids</taxon>
        <taxon>fabids</taxon>
        <taxon>Fabales</taxon>
        <taxon>Fabaceae</taxon>
        <taxon>Papilionoideae</taxon>
        <taxon>50 kb inversion clade</taxon>
        <taxon>dalbergioids sensu lato</taxon>
        <taxon>Dalbergieae</taxon>
        <taxon>Pterocarpus clade</taxon>
        <taxon>Stylosanthes</taxon>
    </lineage>
</organism>
<protein>
    <submittedName>
        <fullName evidence="2">Uncharacterized protein</fullName>
    </submittedName>
</protein>
<feature type="region of interest" description="Disordered" evidence="1">
    <location>
        <begin position="43"/>
        <end position="62"/>
    </location>
</feature>
<sequence>MRGKPMKTLGLTTYYMICAKKEQNGSVIEMEDPTTDAVCENSASLSNATNPSQARRRKAPRDLFSHYQRSSGRSINAGKRKVARACILCEQNPPRSRVKIPKAGKFGLRPYCGRQKAPAIFSSSPDCGKDKPAAETNPSKTRSRWKNAGLVR</sequence>
<name>A0ABU6UM46_9FABA</name>
<comment type="caution">
    <text evidence="2">The sequence shown here is derived from an EMBL/GenBank/DDBJ whole genome shotgun (WGS) entry which is preliminary data.</text>
</comment>